<dbReference type="InterPro" id="IPR041469">
    <property type="entry name" value="Subtilisin-like_FN3"/>
</dbReference>
<evidence type="ECO:0000256" key="2">
    <source>
        <dbReference type="ARBA" id="ARBA00011073"/>
    </source>
</evidence>
<dbReference type="Proteomes" id="UP000030645">
    <property type="component" value="Unassembled WGS sequence"/>
</dbReference>
<feature type="domain" description="Subtilisin-like protease fibronectin type-III" evidence="8">
    <location>
        <begin position="263"/>
        <end position="361"/>
    </location>
</feature>
<evidence type="ECO:0000259" key="8">
    <source>
        <dbReference type="Pfam" id="PF17766"/>
    </source>
</evidence>
<dbReference type="GO" id="GO:0006508">
    <property type="term" value="P:proteolysis"/>
    <property type="evidence" value="ECO:0007669"/>
    <property type="project" value="UniProtKB-KW"/>
</dbReference>
<organism evidence="9 10">
    <name type="scientific">Morus notabilis</name>
    <dbReference type="NCBI Taxonomy" id="981085"/>
    <lineage>
        <taxon>Eukaryota</taxon>
        <taxon>Viridiplantae</taxon>
        <taxon>Streptophyta</taxon>
        <taxon>Embryophyta</taxon>
        <taxon>Tracheophyta</taxon>
        <taxon>Spermatophyta</taxon>
        <taxon>Magnoliopsida</taxon>
        <taxon>eudicotyledons</taxon>
        <taxon>Gunneridae</taxon>
        <taxon>Pentapetalae</taxon>
        <taxon>rosids</taxon>
        <taxon>fabids</taxon>
        <taxon>Rosales</taxon>
        <taxon>Moraceae</taxon>
        <taxon>Moreae</taxon>
        <taxon>Morus</taxon>
    </lineage>
</organism>
<evidence type="ECO:0000313" key="10">
    <source>
        <dbReference type="Proteomes" id="UP000030645"/>
    </source>
</evidence>
<dbReference type="SUPFAM" id="SSF52743">
    <property type="entry name" value="Subtilisin-like"/>
    <property type="match status" value="1"/>
</dbReference>
<dbReference type="Gene3D" id="3.40.50.200">
    <property type="entry name" value="Peptidase S8/S53 domain"/>
    <property type="match status" value="2"/>
</dbReference>
<evidence type="ECO:0000256" key="5">
    <source>
        <dbReference type="ARBA" id="ARBA00022801"/>
    </source>
</evidence>
<dbReference type="STRING" id="981085.W9S5U7"/>
<proteinExistence type="inferred from homology"/>
<evidence type="ECO:0000256" key="6">
    <source>
        <dbReference type="ARBA" id="ARBA00022825"/>
    </source>
</evidence>
<keyword evidence="6" id="KW-0720">Serine protease</keyword>
<dbReference type="AlphaFoldDB" id="W9S5U7"/>
<reference evidence="10" key="1">
    <citation type="submission" date="2013-01" db="EMBL/GenBank/DDBJ databases">
        <title>Draft Genome Sequence of a Mulberry Tree, Morus notabilis C.K. Schneid.</title>
        <authorList>
            <person name="He N."/>
            <person name="Zhao S."/>
        </authorList>
    </citation>
    <scope>NUCLEOTIDE SEQUENCE</scope>
</reference>
<name>W9S5U7_9ROSA</name>
<keyword evidence="3" id="KW-0645">Protease</keyword>
<keyword evidence="10" id="KW-1185">Reference proteome</keyword>
<evidence type="ECO:0000256" key="7">
    <source>
        <dbReference type="SAM" id="MobiDB-lite"/>
    </source>
</evidence>
<feature type="region of interest" description="Disordered" evidence="7">
    <location>
        <begin position="136"/>
        <end position="159"/>
    </location>
</feature>
<comment type="subcellular location">
    <subcellularLocation>
        <location evidence="1">Secreted</location>
    </subcellularLocation>
</comment>
<evidence type="ECO:0000256" key="3">
    <source>
        <dbReference type="ARBA" id="ARBA00022670"/>
    </source>
</evidence>
<accession>W9S5U7</accession>
<dbReference type="FunFam" id="2.60.40.2310:FF:000001">
    <property type="entry name" value="Subtilisin-like protease SBT1.5"/>
    <property type="match status" value="1"/>
</dbReference>
<gene>
    <name evidence="9" type="ORF">L484_005366</name>
</gene>
<dbReference type="Gene3D" id="3.50.30.30">
    <property type="match status" value="1"/>
</dbReference>
<dbReference type="eggNOG" id="ENOG502QRA7">
    <property type="taxonomic scope" value="Eukaryota"/>
</dbReference>
<dbReference type="Pfam" id="PF17766">
    <property type="entry name" value="fn3_6"/>
    <property type="match status" value="1"/>
</dbReference>
<evidence type="ECO:0000313" key="9">
    <source>
        <dbReference type="EMBL" id="EXC11903.1"/>
    </source>
</evidence>
<dbReference type="PANTHER" id="PTHR10795">
    <property type="entry name" value="PROPROTEIN CONVERTASE SUBTILISIN/KEXIN"/>
    <property type="match status" value="1"/>
</dbReference>
<keyword evidence="5" id="KW-0378">Hydrolase</keyword>
<comment type="similarity">
    <text evidence="2">Belongs to the peptidase S8 family.</text>
</comment>
<dbReference type="GO" id="GO:0004252">
    <property type="term" value="F:serine-type endopeptidase activity"/>
    <property type="evidence" value="ECO:0007669"/>
    <property type="project" value="InterPro"/>
</dbReference>
<dbReference type="Gene3D" id="2.60.40.2310">
    <property type="match status" value="1"/>
</dbReference>
<keyword evidence="4" id="KW-0732">Signal</keyword>
<protein>
    <recommendedName>
        <fullName evidence="8">Subtilisin-like protease fibronectin type-III domain-containing protein</fullName>
    </recommendedName>
</protein>
<sequence>MAGGVGTIMPGQVLNDVAYPLPLPATLISKEDIGKVLEYIRTSKILTPVILRNPKATILATEIWKDTVAPYAAPFSSRGPNRINPDILKPDLTAPGVNILAAWSPMASPTVYISLQKGHKNIQLLCRLRNIHVLPTRHRSRSQRQGRSPKLVPSSNQIRTHDHRFTHNFSQTPYLQNSKTKLSQQLFLPATIMDPNQDDDREFAYGSGLLNPVKAVDPGLVFDTSEEDYVKFLCKQGYNSTTVRTITEDHSVCKGEKRGRGWDLNYPSFALAIKDGDKIKGSFNRTVTNVGNPSSTYNATVAAPESLKVKVEPSVLSFGALGEKKSFKVKIEGPEISQVPIISGSITWRDGVHEVRTPIVVYTVIPSALSIDPFERRTRKTTPASSFITPRNDIFYKEY</sequence>
<dbReference type="InterPro" id="IPR036852">
    <property type="entry name" value="Peptidase_S8/S53_dom_sf"/>
</dbReference>
<dbReference type="GO" id="GO:0005576">
    <property type="term" value="C:extracellular region"/>
    <property type="evidence" value="ECO:0007669"/>
    <property type="project" value="UniProtKB-SubCell"/>
</dbReference>
<dbReference type="InterPro" id="IPR045051">
    <property type="entry name" value="SBT"/>
</dbReference>
<evidence type="ECO:0000256" key="1">
    <source>
        <dbReference type="ARBA" id="ARBA00004613"/>
    </source>
</evidence>
<dbReference type="EMBL" id="KE345707">
    <property type="protein sequence ID" value="EXC11903.1"/>
    <property type="molecule type" value="Genomic_DNA"/>
</dbReference>
<evidence type="ECO:0000256" key="4">
    <source>
        <dbReference type="ARBA" id="ARBA00022729"/>
    </source>
</evidence>